<reference evidence="8 9" key="1">
    <citation type="submission" date="2017-04" db="EMBL/GenBank/DDBJ databases">
        <authorList>
            <person name="Afonso C.L."/>
            <person name="Miller P.J."/>
            <person name="Scott M.A."/>
            <person name="Spackman E."/>
            <person name="Goraichik I."/>
            <person name="Dimitrov K.M."/>
            <person name="Suarez D.L."/>
            <person name="Swayne D.E."/>
        </authorList>
    </citation>
    <scope>NUCLEOTIDE SEQUENCE [LARGE SCALE GENOMIC DNA]</scope>
    <source>
        <strain evidence="8 9">DSM 43828</strain>
    </source>
</reference>
<protein>
    <submittedName>
        <fullName evidence="8">Cytochrome P450</fullName>
    </submittedName>
</protein>
<dbReference type="InterPro" id="IPR002397">
    <property type="entry name" value="Cyt_P450_B"/>
</dbReference>
<keyword evidence="2 7" id="KW-0349">Heme</keyword>
<dbReference type="FunFam" id="1.10.630.10:FF:000018">
    <property type="entry name" value="Cytochrome P450 monooxygenase"/>
    <property type="match status" value="1"/>
</dbReference>
<name>A0A1Y5XM13_KIBAR</name>
<gene>
    <name evidence="8" type="ORF">SAMN05661093_04032</name>
</gene>
<organism evidence="8 9">
    <name type="scientific">Kibdelosporangium aridum</name>
    <dbReference type="NCBI Taxonomy" id="2030"/>
    <lineage>
        <taxon>Bacteria</taxon>
        <taxon>Bacillati</taxon>
        <taxon>Actinomycetota</taxon>
        <taxon>Actinomycetes</taxon>
        <taxon>Pseudonocardiales</taxon>
        <taxon>Pseudonocardiaceae</taxon>
        <taxon>Kibdelosporangium</taxon>
    </lineage>
</organism>
<evidence type="ECO:0000256" key="6">
    <source>
        <dbReference type="ARBA" id="ARBA00023033"/>
    </source>
</evidence>
<dbReference type="PANTHER" id="PTHR46696:SF1">
    <property type="entry name" value="CYTOCHROME P450 YJIB-RELATED"/>
    <property type="match status" value="1"/>
</dbReference>
<dbReference type="SUPFAM" id="SSF48264">
    <property type="entry name" value="Cytochrome P450"/>
    <property type="match status" value="1"/>
</dbReference>
<dbReference type="OrthoDB" id="9764248at2"/>
<keyword evidence="6 7" id="KW-0503">Monooxygenase</keyword>
<dbReference type="RefSeq" id="WP_033390713.1">
    <property type="nucleotide sequence ID" value="NZ_FWXV01000003.1"/>
</dbReference>
<keyword evidence="5 7" id="KW-0408">Iron</keyword>
<sequence>MATEGATTVRTYPFNVADRLTVDPMYAYVREHEPLCRVRLKYGEDAWLVTRHQDVRTVYADPRFSRAAGIGRDEPRLSEYIAPRGMMDMDPPHLTRLRKLVTGAFTPRRIERLRTRTLTVASELVDKIVEKGPAADLVADFGEQLPMIMICEMLGVPVADRGEFQVLSAALVSGTWMDGDQRAASIAKLMEYFAGLVHQRRREPTDDLLGALVAARDEEGRLTEEELLFLAAGLHGAGFETTTTQIPNFVYTLLTHPDQLSLLLSRRELMSSAVEEMMRFVSLFAGAAIPRWALEDIELSGGTVPAGSAVFASVAAANNDPRVFQDPERLDITRQPNPHMGFGYGIHHCLGAQLARLELAVALSVLLDRLPGLEFAIPEEDLSWRTDSALRGLVSLPVNFT</sequence>
<dbReference type="EMBL" id="FWXV01000003">
    <property type="protein sequence ID" value="SMD06007.1"/>
    <property type="molecule type" value="Genomic_DNA"/>
</dbReference>
<dbReference type="CDD" id="cd11031">
    <property type="entry name" value="Cyp158A-like"/>
    <property type="match status" value="1"/>
</dbReference>
<dbReference type="GO" id="GO:0020037">
    <property type="term" value="F:heme binding"/>
    <property type="evidence" value="ECO:0007669"/>
    <property type="project" value="InterPro"/>
</dbReference>
<evidence type="ECO:0000256" key="7">
    <source>
        <dbReference type="RuleBase" id="RU000461"/>
    </source>
</evidence>
<dbReference type="GO" id="GO:0005506">
    <property type="term" value="F:iron ion binding"/>
    <property type="evidence" value="ECO:0007669"/>
    <property type="project" value="InterPro"/>
</dbReference>
<accession>A0A1Y5XM13</accession>
<keyword evidence="9" id="KW-1185">Reference proteome</keyword>
<dbReference type="Pfam" id="PF00067">
    <property type="entry name" value="p450"/>
    <property type="match status" value="1"/>
</dbReference>
<evidence type="ECO:0000256" key="1">
    <source>
        <dbReference type="ARBA" id="ARBA00010617"/>
    </source>
</evidence>
<dbReference type="PANTHER" id="PTHR46696">
    <property type="entry name" value="P450, PUTATIVE (EUROFUNG)-RELATED"/>
    <property type="match status" value="1"/>
</dbReference>
<evidence type="ECO:0000256" key="3">
    <source>
        <dbReference type="ARBA" id="ARBA00022723"/>
    </source>
</evidence>
<dbReference type="Gene3D" id="1.10.630.10">
    <property type="entry name" value="Cytochrome P450"/>
    <property type="match status" value="1"/>
</dbReference>
<evidence type="ECO:0000256" key="2">
    <source>
        <dbReference type="ARBA" id="ARBA00022617"/>
    </source>
</evidence>
<evidence type="ECO:0000313" key="8">
    <source>
        <dbReference type="EMBL" id="SMD06007.1"/>
    </source>
</evidence>
<dbReference type="PRINTS" id="PR00359">
    <property type="entry name" value="BP450"/>
</dbReference>
<dbReference type="InterPro" id="IPR001128">
    <property type="entry name" value="Cyt_P450"/>
</dbReference>
<dbReference type="Proteomes" id="UP000192674">
    <property type="component" value="Unassembled WGS sequence"/>
</dbReference>
<evidence type="ECO:0000313" key="9">
    <source>
        <dbReference type="Proteomes" id="UP000192674"/>
    </source>
</evidence>
<comment type="similarity">
    <text evidence="1 7">Belongs to the cytochrome P450 family.</text>
</comment>
<dbReference type="GO" id="GO:0004497">
    <property type="term" value="F:monooxygenase activity"/>
    <property type="evidence" value="ECO:0007669"/>
    <property type="project" value="UniProtKB-KW"/>
</dbReference>
<proteinExistence type="inferred from homology"/>
<dbReference type="GO" id="GO:0016705">
    <property type="term" value="F:oxidoreductase activity, acting on paired donors, with incorporation or reduction of molecular oxygen"/>
    <property type="evidence" value="ECO:0007669"/>
    <property type="project" value="InterPro"/>
</dbReference>
<evidence type="ECO:0000256" key="4">
    <source>
        <dbReference type="ARBA" id="ARBA00023002"/>
    </source>
</evidence>
<dbReference type="PROSITE" id="PS00086">
    <property type="entry name" value="CYTOCHROME_P450"/>
    <property type="match status" value="1"/>
</dbReference>
<dbReference type="AlphaFoldDB" id="A0A1Y5XM13"/>
<dbReference type="PRINTS" id="PR00385">
    <property type="entry name" value="P450"/>
</dbReference>
<keyword evidence="3 7" id="KW-0479">Metal-binding</keyword>
<keyword evidence="4 7" id="KW-0560">Oxidoreductase</keyword>
<dbReference type="InterPro" id="IPR036396">
    <property type="entry name" value="Cyt_P450_sf"/>
</dbReference>
<dbReference type="InterPro" id="IPR017972">
    <property type="entry name" value="Cyt_P450_CS"/>
</dbReference>
<evidence type="ECO:0000256" key="5">
    <source>
        <dbReference type="ARBA" id="ARBA00023004"/>
    </source>
</evidence>